<dbReference type="Pfam" id="PF01565">
    <property type="entry name" value="FAD_binding_4"/>
    <property type="match status" value="1"/>
</dbReference>
<dbReference type="InterPro" id="IPR036318">
    <property type="entry name" value="FAD-bd_PCMH-like_sf"/>
</dbReference>
<feature type="domain" description="FAD-binding PCMH-type" evidence="5">
    <location>
        <begin position="54"/>
        <end position="233"/>
    </location>
</feature>
<name>H6SRJ8_PARPM</name>
<dbReference type="InterPro" id="IPR004113">
    <property type="entry name" value="FAD-bd_oxidored_4_C"/>
</dbReference>
<evidence type="ECO:0000256" key="3">
    <source>
        <dbReference type="ARBA" id="ARBA00022630"/>
    </source>
</evidence>
<keyword evidence="4" id="KW-0274">FAD</keyword>
<sequence length="490" mass="52223">MVRPARRLFLQERRRPVALDASFLEALAAVLGPRGLVTDPADLASFNAEERGLYRGEATVVARPDSTDACAEVVRLCATHGVSIVPQGGNTGLCGGAVAGANQIIVSTGRMNRVRWIDADGCRMAVDAGCVLADIQAKARDAGCLFPLSLGAEGSCQIGGNLATNAGGVGVLHYGNTRDLCLGLEVVLPDGRIWNGMRALEKDNTGYALRQLFIGSEGTLGLITGAVLKLFPAPTSTATALCGFEDLSRVTRLLSLCRSITGDDVTAFELIPRFGLEIALEHLDGLRDPLEGSHPWYALVELSTSRPGADLNEVMESLLGRAFEEEILSDAVITASLDQRASLWRLREGLPEAQKHAGASIKHDVSVPLSQVPTFIERASAAVTAACPGIRPCPFGHVGDGNIHFNLTQPKGMDKQAFLDRWEEMNRLVHDIVADLGGSISAEHGIGRLKVDEMRHYKAPLELDLMRALKTAFDPAGLMNPGVILPATTA</sequence>
<dbReference type="PANTHER" id="PTHR43716">
    <property type="entry name" value="D-2-HYDROXYGLUTARATE DEHYDROGENASE, MITOCHONDRIAL"/>
    <property type="match status" value="1"/>
</dbReference>
<dbReference type="InterPro" id="IPR016166">
    <property type="entry name" value="FAD-bd_PCMH"/>
</dbReference>
<dbReference type="SUPFAM" id="SSF56176">
    <property type="entry name" value="FAD-binding/transporter-associated domain-like"/>
    <property type="match status" value="1"/>
</dbReference>
<dbReference type="InterPro" id="IPR016169">
    <property type="entry name" value="FAD-bd_PCMH_sub2"/>
</dbReference>
<dbReference type="Proteomes" id="UP000033220">
    <property type="component" value="Chromosome DSM 122"/>
</dbReference>
<dbReference type="HOGENOM" id="CLU_017779_4_1_5"/>
<dbReference type="Pfam" id="PF02913">
    <property type="entry name" value="FAD-oxidase_C"/>
    <property type="match status" value="1"/>
</dbReference>
<dbReference type="InterPro" id="IPR051264">
    <property type="entry name" value="FAD-oxidored/transferase_4"/>
</dbReference>
<dbReference type="Gene3D" id="3.30.70.2190">
    <property type="match status" value="1"/>
</dbReference>
<dbReference type="InterPro" id="IPR016171">
    <property type="entry name" value="Vanillyl_alc_oxidase_C-sub2"/>
</dbReference>
<gene>
    <name evidence="6" type="ORF">RSPPHO_00901</name>
</gene>
<evidence type="ECO:0000256" key="2">
    <source>
        <dbReference type="ARBA" id="ARBA00008000"/>
    </source>
</evidence>
<dbReference type="Gene3D" id="3.30.465.10">
    <property type="match status" value="1"/>
</dbReference>
<dbReference type="PANTHER" id="PTHR43716:SF2">
    <property type="entry name" value="BLL6224 PROTEIN"/>
    <property type="match status" value="1"/>
</dbReference>
<dbReference type="GO" id="GO:0071949">
    <property type="term" value="F:FAD binding"/>
    <property type="evidence" value="ECO:0007669"/>
    <property type="project" value="InterPro"/>
</dbReference>
<accession>H6SRJ8</accession>
<keyword evidence="6" id="KW-0560">Oxidoreductase</keyword>
<protein>
    <submittedName>
        <fullName evidence="6">FAD linked oxidase-like</fullName>
        <ecNumber evidence="6">1.1.2.4</ecNumber>
    </submittedName>
</protein>
<dbReference type="SUPFAM" id="SSF55103">
    <property type="entry name" value="FAD-linked oxidases, C-terminal domain"/>
    <property type="match status" value="1"/>
</dbReference>
<dbReference type="KEGG" id="rpm:RSPPHO_00901"/>
<dbReference type="PATRIC" id="fig|1150469.3.peg.1036"/>
<dbReference type="GO" id="GO:0022904">
    <property type="term" value="P:respiratory electron transport chain"/>
    <property type="evidence" value="ECO:0007669"/>
    <property type="project" value="TreeGrafter"/>
</dbReference>
<comment type="similarity">
    <text evidence="2">Belongs to the FAD-binding oxidoreductase/transferase type 4 family.</text>
</comment>
<keyword evidence="7" id="KW-1185">Reference proteome</keyword>
<dbReference type="InterPro" id="IPR006094">
    <property type="entry name" value="Oxid_FAD_bind_N"/>
</dbReference>
<dbReference type="eggNOG" id="COG0277">
    <property type="taxonomic scope" value="Bacteria"/>
</dbReference>
<dbReference type="Gene3D" id="3.30.43.10">
    <property type="entry name" value="Uridine Diphospho-n-acetylenolpyruvylglucosamine Reductase, domain 2"/>
    <property type="match status" value="1"/>
</dbReference>
<dbReference type="PROSITE" id="PS51387">
    <property type="entry name" value="FAD_PCMH"/>
    <property type="match status" value="1"/>
</dbReference>
<dbReference type="Gene3D" id="3.30.70.2740">
    <property type="match status" value="1"/>
</dbReference>
<evidence type="ECO:0000256" key="1">
    <source>
        <dbReference type="ARBA" id="ARBA00001974"/>
    </source>
</evidence>
<organism evidence="6 7">
    <name type="scientific">Pararhodospirillum photometricum DSM 122</name>
    <dbReference type="NCBI Taxonomy" id="1150469"/>
    <lineage>
        <taxon>Bacteria</taxon>
        <taxon>Pseudomonadati</taxon>
        <taxon>Pseudomonadota</taxon>
        <taxon>Alphaproteobacteria</taxon>
        <taxon>Rhodospirillales</taxon>
        <taxon>Rhodospirillaceae</taxon>
        <taxon>Pararhodospirillum</taxon>
    </lineage>
</organism>
<proteinExistence type="inferred from homology"/>
<dbReference type="InterPro" id="IPR016167">
    <property type="entry name" value="FAD-bd_PCMH_sub1"/>
</dbReference>
<evidence type="ECO:0000259" key="5">
    <source>
        <dbReference type="PROSITE" id="PS51387"/>
    </source>
</evidence>
<dbReference type="FunFam" id="1.10.45.10:FF:000001">
    <property type="entry name" value="D-lactate dehydrogenase mitochondrial"/>
    <property type="match status" value="1"/>
</dbReference>
<evidence type="ECO:0000313" key="7">
    <source>
        <dbReference type="Proteomes" id="UP000033220"/>
    </source>
</evidence>
<dbReference type="AlphaFoldDB" id="H6SRJ8"/>
<evidence type="ECO:0000256" key="4">
    <source>
        <dbReference type="ARBA" id="ARBA00022827"/>
    </source>
</evidence>
<dbReference type="GO" id="GO:0004458">
    <property type="term" value="F:D-lactate dehydrogenase (cytochrome) activity"/>
    <property type="evidence" value="ECO:0007669"/>
    <property type="project" value="UniProtKB-EC"/>
</dbReference>
<dbReference type="EMBL" id="HE663493">
    <property type="protein sequence ID" value="CCG07527.1"/>
    <property type="molecule type" value="Genomic_DNA"/>
</dbReference>
<dbReference type="STRING" id="1150469.RSPPHO_00901"/>
<dbReference type="EC" id="1.1.2.4" evidence="6"/>
<comment type="cofactor">
    <cofactor evidence="1">
        <name>FAD</name>
        <dbReference type="ChEBI" id="CHEBI:57692"/>
    </cofactor>
</comment>
<reference evidence="6 7" key="1">
    <citation type="submission" date="2012-02" db="EMBL/GenBank/DDBJ databases">
        <title>Shotgun genome sequence of Phaeospirillum photometricum DSM 122.</title>
        <authorList>
            <person name="Duquesne K."/>
            <person name="Sturgis J."/>
        </authorList>
    </citation>
    <scope>NUCLEOTIDE SEQUENCE [LARGE SCALE GENOMIC DNA]</scope>
    <source>
        <strain evidence="7">DSM122</strain>
    </source>
</reference>
<keyword evidence="3" id="KW-0285">Flavoprotein</keyword>
<dbReference type="InterPro" id="IPR016164">
    <property type="entry name" value="FAD-linked_Oxase-like_C"/>
</dbReference>
<evidence type="ECO:0000313" key="6">
    <source>
        <dbReference type="EMBL" id="CCG07527.1"/>
    </source>
</evidence>
<dbReference type="Gene3D" id="1.10.45.10">
    <property type="entry name" value="Vanillyl-alcohol Oxidase, Chain A, domain 4"/>
    <property type="match status" value="1"/>
</dbReference>